<dbReference type="AlphaFoldDB" id="A0A6A5XKU9"/>
<organism evidence="2 3">
    <name type="scientific">Aaosphaeria arxii CBS 175.79</name>
    <dbReference type="NCBI Taxonomy" id="1450172"/>
    <lineage>
        <taxon>Eukaryota</taxon>
        <taxon>Fungi</taxon>
        <taxon>Dikarya</taxon>
        <taxon>Ascomycota</taxon>
        <taxon>Pezizomycotina</taxon>
        <taxon>Dothideomycetes</taxon>
        <taxon>Pleosporomycetidae</taxon>
        <taxon>Pleosporales</taxon>
        <taxon>Pleosporales incertae sedis</taxon>
        <taxon>Aaosphaeria</taxon>
    </lineage>
</organism>
<name>A0A6A5XKU9_9PLEO</name>
<dbReference type="EMBL" id="ML978071">
    <property type="protein sequence ID" value="KAF2013479.1"/>
    <property type="molecule type" value="Genomic_DNA"/>
</dbReference>
<evidence type="ECO:0000313" key="3">
    <source>
        <dbReference type="Proteomes" id="UP000799778"/>
    </source>
</evidence>
<keyword evidence="1" id="KW-0812">Transmembrane</keyword>
<evidence type="ECO:0000256" key="1">
    <source>
        <dbReference type="SAM" id="Phobius"/>
    </source>
</evidence>
<dbReference type="RefSeq" id="XP_033381818.1">
    <property type="nucleotide sequence ID" value="XM_033533272.1"/>
</dbReference>
<sequence length="187" mass="21132">MTCFRCRVLSLLGYINSEDPCLHRTPSAIELHGFLHSTFIISTQFHSKKLTITMRFTVVVASLIGLAPFVAGIPAEARQESGLPPPNPVVGSVTEFLFDKCSWHPSGTHVSLQTDLGSCRQFNNEQIRSIRYYIEPKGCKIILFKDKNCQDQSIKFEPIRGPEGENDCMALPNYLWNSYQIVDCEFE</sequence>
<reference evidence="2" key="1">
    <citation type="journal article" date="2020" name="Stud. Mycol.">
        <title>101 Dothideomycetes genomes: a test case for predicting lifestyles and emergence of pathogens.</title>
        <authorList>
            <person name="Haridas S."/>
            <person name="Albert R."/>
            <person name="Binder M."/>
            <person name="Bloem J."/>
            <person name="Labutti K."/>
            <person name="Salamov A."/>
            <person name="Andreopoulos B."/>
            <person name="Baker S."/>
            <person name="Barry K."/>
            <person name="Bills G."/>
            <person name="Bluhm B."/>
            <person name="Cannon C."/>
            <person name="Castanera R."/>
            <person name="Culley D."/>
            <person name="Daum C."/>
            <person name="Ezra D."/>
            <person name="Gonzalez J."/>
            <person name="Henrissat B."/>
            <person name="Kuo A."/>
            <person name="Liang C."/>
            <person name="Lipzen A."/>
            <person name="Lutzoni F."/>
            <person name="Magnuson J."/>
            <person name="Mondo S."/>
            <person name="Nolan M."/>
            <person name="Ohm R."/>
            <person name="Pangilinan J."/>
            <person name="Park H.-J."/>
            <person name="Ramirez L."/>
            <person name="Alfaro M."/>
            <person name="Sun H."/>
            <person name="Tritt A."/>
            <person name="Yoshinaga Y."/>
            <person name="Zwiers L.-H."/>
            <person name="Turgeon B."/>
            <person name="Goodwin S."/>
            <person name="Spatafora J."/>
            <person name="Crous P."/>
            <person name="Grigoriev I."/>
        </authorList>
    </citation>
    <scope>NUCLEOTIDE SEQUENCE</scope>
    <source>
        <strain evidence="2">CBS 175.79</strain>
    </source>
</reference>
<accession>A0A6A5XKU9</accession>
<protein>
    <submittedName>
        <fullName evidence="2">Uncharacterized protein</fullName>
    </submittedName>
</protein>
<dbReference type="GeneID" id="54290669"/>
<evidence type="ECO:0000313" key="2">
    <source>
        <dbReference type="EMBL" id="KAF2013479.1"/>
    </source>
</evidence>
<feature type="transmembrane region" description="Helical" evidence="1">
    <location>
        <begin position="56"/>
        <end position="75"/>
    </location>
</feature>
<gene>
    <name evidence="2" type="ORF">BU24DRAFT_483247</name>
</gene>
<keyword evidence="1" id="KW-0472">Membrane</keyword>
<proteinExistence type="predicted"/>
<keyword evidence="3" id="KW-1185">Reference proteome</keyword>
<dbReference type="Proteomes" id="UP000799778">
    <property type="component" value="Unassembled WGS sequence"/>
</dbReference>
<keyword evidence="1" id="KW-1133">Transmembrane helix</keyword>